<dbReference type="Gene3D" id="1.10.260.40">
    <property type="entry name" value="lambda repressor-like DNA-binding domains"/>
    <property type="match status" value="1"/>
</dbReference>
<dbReference type="SUPFAM" id="SSF47413">
    <property type="entry name" value="lambda repressor-like DNA-binding domains"/>
    <property type="match status" value="1"/>
</dbReference>
<accession>A0ABT2J5B7</accession>
<dbReference type="PROSITE" id="PS50943">
    <property type="entry name" value="HTH_CROC1"/>
    <property type="match status" value="1"/>
</dbReference>
<sequence>MTTVRTAKKLLLGREIANMMKATDTTQVEVAKFMETSPSRVNGLLAGQNSISVGDVERLARHLGFTEEKYLETLREMRRDNHKRGYWNTGYRRAYSEEMRLRVDVEKHADRIREFEVEIMPGLLQCESYVRALYADLPDQNGLTLEDQVQARVTRQDIYEKDGPPRVHFVLSESCLRRVWGDKAVMREQFAYLLRLSQREHVMVQVLPFDAPVGRRTPIGNRFTLLRIPSPGAAGPLELAYTEGEGEFRYLDDKKAVDAYDNAWTRLTTAALSFEESRKFLRKVGREFA</sequence>
<name>A0ABT2J5B7_9PSEU</name>
<dbReference type="InterPro" id="IPR010982">
    <property type="entry name" value="Lambda_DNA-bd_dom_sf"/>
</dbReference>
<dbReference type="InterPro" id="IPR043917">
    <property type="entry name" value="DUF5753"/>
</dbReference>
<proteinExistence type="predicted"/>
<keyword evidence="3" id="KW-1185">Reference proteome</keyword>
<organism evidence="2 3">
    <name type="scientific">Actinophytocola gossypii</name>
    <dbReference type="NCBI Taxonomy" id="2812003"/>
    <lineage>
        <taxon>Bacteria</taxon>
        <taxon>Bacillati</taxon>
        <taxon>Actinomycetota</taxon>
        <taxon>Actinomycetes</taxon>
        <taxon>Pseudonocardiales</taxon>
        <taxon>Pseudonocardiaceae</taxon>
    </lineage>
</organism>
<evidence type="ECO:0000313" key="3">
    <source>
        <dbReference type="Proteomes" id="UP001156441"/>
    </source>
</evidence>
<comment type="caution">
    <text evidence="2">The sequence shown here is derived from an EMBL/GenBank/DDBJ whole genome shotgun (WGS) entry which is preliminary data.</text>
</comment>
<dbReference type="Pfam" id="PF13560">
    <property type="entry name" value="HTH_31"/>
    <property type="match status" value="1"/>
</dbReference>
<feature type="domain" description="HTH cro/C1-type" evidence="1">
    <location>
        <begin position="16"/>
        <end position="71"/>
    </location>
</feature>
<protein>
    <submittedName>
        <fullName evidence="2">Helix-turn-helix domain-containing protein</fullName>
    </submittedName>
</protein>
<dbReference type="RefSeq" id="WP_260190428.1">
    <property type="nucleotide sequence ID" value="NZ_JAFFZE010000008.1"/>
</dbReference>
<dbReference type="SMART" id="SM00530">
    <property type="entry name" value="HTH_XRE"/>
    <property type="match status" value="1"/>
</dbReference>
<dbReference type="CDD" id="cd00093">
    <property type="entry name" value="HTH_XRE"/>
    <property type="match status" value="1"/>
</dbReference>
<dbReference type="InterPro" id="IPR001387">
    <property type="entry name" value="Cro/C1-type_HTH"/>
</dbReference>
<evidence type="ECO:0000313" key="2">
    <source>
        <dbReference type="EMBL" id="MCT2583058.1"/>
    </source>
</evidence>
<gene>
    <name evidence="2" type="ORF">JT362_08010</name>
</gene>
<reference evidence="2 3" key="1">
    <citation type="submission" date="2021-02" db="EMBL/GenBank/DDBJ databases">
        <title>Actinophytocola xerophila sp. nov., isolated from soil of cotton cropping field.</title>
        <authorList>
            <person name="Huang R."/>
            <person name="Chen X."/>
            <person name="Ge X."/>
            <person name="Liu W."/>
        </authorList>
    </citation>
    <scope>NUCLEOTIDE SEQUENCE [LARGE SCALE GENOMIC DNA]</scope>
    <source>
        <strain evidence="2 3">S1-96</strain>
    </source>
</reference>
<dbReference type="Proteomes" id="UP001156441">
    <property type="component" value="Unassembled WGS sequence"/>
</dbReference>
<evidence type="ECO:0000259" key="1">
    <source>
        <dbReference type="PROSITE" id="PS50943"/>
    </source>
</evidence>
<dbReference type="Pfam" id="PF19054">
    <property type="entry name" value="DUF5753"/>
    <property type="match status" value="1"/>
</dbReference>
<dbReference type="EMBL" id="JAFFZE010000008">
    <property type="protein sequence ID" value="MCT2583058.1"/>
    <property type="molecule type" value="Genomic_DNA"/>
</dbReference>